<feature type="compositionally biased region" description="Polar residues" evidence="2">
    <location>
        <begin position="385"/>
        <end position="395"/>
    </location>
</feature>
<name>A0A1Y2GJN9_9FUNG</name>
<feature type="compositionally biased region" description="Low complexity" evidence="2">
    <location>
        <begin position="371"/>
        <end position="384"/>
    </location>
</feature>
<protein>
    <submittedName>
        <fullName evidence="3">Uncharacterized protein</fullName>
    </submittedName>
</protein>
<proteinExistence type="predicted"/>
<sequence length="451" mass="48060">MTNDSTLMTQDDLSGLTRLQLQALCVKAGLDTTAGNEELRRILREHEMQHEQLESEDSMLKAAAGEEATVIDETEQVVSNRADINSTDNVSTVITVVSEVKTEVFQEVKVEETEQGATIKPIASEHAAGPVKVKIEPEEAAIKQEDSNGQNRHIEAGSMNHVELTMTVKQELTDVEMPLADVKVEETIVPVAKRKQFWEAKTSSPRIKSISPSSPSSKSVIRPALSVGKARPNGNQQTSTSRADVSQKRGRPLEDIDGENDVDIKGENGSDDDYRDRDSNSPTVNSLPTPGTVRSLIGRFAGSATISPSGSPVNKKRRMDSPKTSPVSSASPKIPKYKRVIKIPTANPGATTAASARSVVGAPVKKRKTVSSASPTPASAAASTVRKSTGVSAETINRLATPKKVVSAAANTAAPPSSVSSTSAPPVPTRPRGPVLSTASRAAQRRNRERK</sequence>
<feature type="compositionally biased region" description="Polar residues" evidence="2">
    <location>
        <begin position="233"/>
        <end position="244"/>
    </location>
</feature>
<feature type="region of interest" description="Disordered" evidence="2">
    <location>
        <begin position="200"/>
        <end position="451"/>
    </location>
</feature>
<dbReference type="AlphaFoldDB" id="A0A1Y2GJN9"/>
<evidence type="ECO:0000313" key="4">
    <source>
        <dbReference type="Proteomes" id="UP000193648"/>
    </source>
</evidence>
<dbReference type="EMBL" id="MCFF01000024">
    <property type="protein sequence ID" value="ORZ12887.1"/>
    <property type="molecule type" value="Genomic_DNA"/>
</dbReference>
<keyword evidence="1" id="KW-0175">Coiled coil</keyword>
<feature type="coiled-coil region" evidence="1">
    <location>
        <begin position="36"/>
        <end position="63"/>
    </location>
</feature>
<evidence type="ECO:0000256" key="1">
    <source>
        <dbReference type="SAM" id="Coils"/>
    </source>
</evidence>
<organism evidence="3 4">
    <name type="scientific">Lobosporangium transversale</name>
    <dbReference type="NCBI Taxonomy" id="64571"/>
    <lineage>
        <taxon>Eukaryota</taxon>
        <taxon>Fungi</taxon>
        <taxon>Fungi incertae sedis</taxon>
        <taxon>Mucoromycota</taxon>
        <taxon>Mortierellomycotina</taxon>
        <taxon>Mortierellomycetes</taxon>
        <taxon>Mortierellales</taxon>
        <taxon>Mortierellaceae</taxon>
        <taxon>Lobosporangium</taxon>
    </lineage>
</organism>
<feature type="compositionally biased region" description="Low complexity" evidence="2">
    <location>
        <begin position="405"/>
        <end position="424"/>
    </location>
</feature>
<evidence type="ECO:0000313" key="3">
    <source>
        <dbReference type="EMBL" id="ORZ12887.1"/>
    </source>
</evidence>
<evidence type="ECO:0000256" key="2">
    <source>
        <dbReference type="SAM" id="MobiDB-lite"/>
    </source>
</evidence>
<feature type="compositionally biased region" description="Polar residues" evidence="2">
    <location>
        <begin position="280"/>
        <end position="289"/>
    </location>
</feature>
<reference evidence="3 4" key="1">
    <citation type="submission" date="2016-07" db="EMBL/GenBank/DDBJ databases">
        <title>Pervasive Adenine N6-methylation of Active Genes in Fungi.</title>
        <authorList>
            <consortium name="DOE Joint Genome Institute"/>
            <person name="Mondo S.J."/>
            <person name="Dannebaum R.O."/>
            <person name="Kuo R.C."/>
            <person name="Labutti K."/>
            <person name="Haridas S."/>
            <person name="Kuo A."/>
            <person name="Salamov A."/>
            <person name="Ahrendt S.R."/>
            <person name="Lipzen A."/>
            <person name="Sullivan W."/>
            <person name="Andreopoulos W.B."/>
            <person name="Clum A."/>
            <person name="Lindquist E."/>
            <person name="Daum C."/>
            <person name="Ramamoorthy G.K."/>
            <person name="Gryganskyi A."/>
            <person name="Culley D."/>
            <person name="Magnuson J.K."/>
            <person name="James T.Y."/>
            <person name="O'Malley M.A."/>
            <person name="Stajich J.E."/>
            <person name="Spatafora J.W."/>
            <person name="Visel A."/>
            <person name="Grigoriev I.V."/>
        </authorList>
    </citation>
    <scope>NUCLEOTIDE SEQUENCE [LARGE SCALE GENOMIC DNA]</scope>
    <source>
        <strain evidence="3 4">NRRL 3116</strain>
    </source>
</reference>
<keyword evidence="4" id="KW-1185">Reference proteome</keyword>
<accession>A0A1Y2GJN9</accession>
<gene>
    <name evidence="3" type="ORF">BCR41DRAFT_422976</name>
</gene>
<comment type="caution">
    <text evidence="3">The sequence shown here is derived from an EMBL/GenBank/DDBJ whole genome shotgun (WGS) entry which is preliminary data.</text>
</comment>
<dbReference type="OrthoDB" id="2422904at2759"/>
<feature type="compositionally biased region" description="Polar residues" evidence="2">
    <location>
        <begin position="322"/>
        <end position="331"/>
    </location>
</feature>
<dbReference type="RefSeq" id="XP_021880236.1">
    <property type="nucleotide sequence ID" value="XM_022030225.1"/>
</dbReference>
<dbReference type="GeneID" id="33572067"/>
<feature type="compositionally biased region" description="Low complexity" evidence="2">
    <location>
        <begin position="203"/>
        <end position="223"/>
    </location>
</feature>
<dbReference type="Proteomes" id="UP000193648">
    <property type="component" value="Unassembled WGS sequence"/>
</dbReference>
<feature type="compositionally biased region" description="Basic and acidic residues" evidence="2">
    <location>
        <begin position="262"/>
        <end position="279"/>
    </location>
</feature>
<feature type="compositionally biased region" description="Basic and acidic residues" evidence="2">
    <location>
        <begin position="245"/>
        <end position="254"/>
    </location>
</feature>
<dbReference type="InParanoid" id="A0A1Y2GJN9"/>